<dbReference type="AlphaFoldDB" id="A0A397NEI3"/>
<keyword evidence="3" id="KW-0813">Transport</keyword>
<evidence type="ECO:0000256" key="3">
    <source>
        <dbReference type="ARBA" id="ARBA00022448"/>
    </source>
</evidence>
<name>A0A397NEI3_ECTOL</name>
<keyword evidence="6" id="KW-0472">Membrane</keyword>
<dbReference type="PANTHER" id="PTHR30026:SF22">
    <property type="entry name" value="OUTER MEMBRANE EFFLUX PROTEIN"/>
    <property type="match status" value="1"/>
</dbReference>
<evidence type="ECO:0000256" key="7">
    <source>
        <dbReference type="ARBA" id="ARBA00023237"/>
    </source>
</evidence>
<accession>A0A397NEI3</accession>
<comment type="caution">
    <text evidence="9">The sequence shown here is derived from an EMBL/GenBank/DDBJ whole genome shotgun (WGS) entry which is preliminary data.</text>
</comment>
<dbReference type="InterPro" id="IPR051906">
    <property type="entry name" value="TolC-like"/>
</dbReference>
<keyword evidence="8" id="KW-0732">Signal</keyword>
<evidence type="ECO:0000256" key="8">
    <source>
        <dbReference type="SAM" id="SignalP"/>
    </source>
</evidence>
<evidence type="ECO:0000256" key="6">
    <source>
        <dbReference type="ARBA" id="ARBA00023136"/>
    </source>
</evidence>
<evidence type="ECO:0000256" key="5">
    <source>
        <dbReference type="ARBA" id="ARBA00022692"/>
    </source>
</evidence>
<reference evidence="9 10" key="1">
    <citation type="submission" date="2018-08" db="EMBL/GenBank/DDBJ databases">
        <title>Genome sequencing of rice bacterial endophytes.</title>
        <authorList>
            <person name="Venturi V."/>
        </authorList>
    </citation>
    <scope>NUCLEOTIDE SEQUENCE [LARGE SCALE GENOMIC DNA]</scope>
    <source>
        <strain evidence="9 10">E1205</strain>
    </source>
</reference>
<dbReference type="GO" id="GO:1990281">
    <property type="term" value="C:efflux pump complex"/>
    <property type="evidence" value="ECO:0007669"/>
    <property type="project" value="TreeGrafter"/>
</dbReference>
<proteinExistence type="inferred from homology"/>
<comment type="subcellular location">
    <subcellularLocation>
        <location evidence="1">Cell outer membrane</location>
    </subcellularLocation>
</comment>
<keyword evidence="4" id="KW-1134">Transmembrane beta strand</keyword>
<evidence type="ECO:0000256" key="1">
    <source>
        <dbReference type="ARBA" id="ARBA00004442"/>
    </source>
</evidence>
<organism evidence="9 10">
    <name type="scientific">Ectopseudomonas oleovorans</name>
    <name type="common">Pseudomonas oleovorans</name>
    <dbReference type="NCBI Taxonomy" id="301"/>
    <lineage>
        <taxon>Bacteria</taxon>
        <taxon>Pseudomonadati</taxon>
        <taxon>Pseudomonadota</taxon>
        <taxon>Gammaproteobacteria</taxon>
        <taxon>Pseudomonadales</taxon>
        <taxon>Pseudomonadaceae</taxon>
        <taxon>Ectopseudomonas</taxon>
    </lineage>
</organism>
<gene>
    <name evidence="9" type="ORF">DFO61_0385</name>
</gene>
<protein>
    <submittedName>
        <fullName evidence="9">Adhesin transport system outer membrane protein</fullName>
    </submittedName>
</protein>
<dbReference type="SUPFAM" id="SSF56954">
    <property type="entry name" value="Outer membrane efflux proteins (OEP)"/>
    <property type="match status" value="1"/>
</dbReference>
<keyword evidence="5" id="KW-0812">Transmembrane</keyword>
<comment type="similarity">
    <text evidence="2">Belongs to the outer membrane factor (OMF) (TC 1.B.17) family.</text>
</comment>
<dbReference type="GO" id="GO:0015562">
    <property type="term" value="F:efflux transmembrane transporter activity"/>
    <property type="evidence" value="ECO:0007669"/>
    <property type="project" value="InterPro"/>
</dbReference>
<dbReference type="PANTHER" id="PTHR30026">
    <property type="entry name" value="OUTER MEMBRANE PROTEIN TOLC"/>
    <property type="match status" value="1"/>
</dbReference>
<sequence length="425" mass="48187">MNSKTAFAFGVAPALRSVALVMMLGLHPGAVFAQELVDAVKAGLAIHPEVRAMMADRERAGTEVEMAKSGYHPALSLSAGPQEFNFGDVVYDATVSQMLYDWGRVRSKVDRASAAHQQLSESLLVTRDDAALDIIETYFDALLAERRLETVRLHLNDLDDILRMTEARGQDGYSDRSEVDRAHLEMTRVREQLAMEKGSLQDARNQYRVLVGTDPQELSEPRPMSMARYLAASDLSRIITQSPLYQRSVQDTAQAEAELRETKAALLPQLNLEATALRREIGGQLENDSMIALRLRMDTLQGLSNFQRPTAAQQRLESAQWSQDSMQRDISRKLRNLFDTEETLRWREESLRQQVGESDQVSALYREQFEVGRRDIIDLLNVQRERFEAVRQLETLRIERLRIEYRAAAQIGLLGALLENRLNDV</sequence>
<feature type="chain" id="PRO_5017238543" evidence="8">
    <location>
        <begin position="34"/>
        <end position="425"/>
    </location>
</feature>
<dbReference type="GO" id="GO:0015288">
    <property type="term" value="F:porin activity"/>
    <property type="evidence" value="ECO:0007669"/>
    <property type="project" value="TreeGrafter"/>
</dbReference>
<evidence type="ECO:0000256" key="4">
    <source>
        <dbReference type="ARBA" id="ARBA00022452"/>
    </source>
</evidence>
<keyword evidence="7" id="KW-0998">Cell outer membrane</keyword>
<dbReference type="GO" id="GO:0009279">
    <property type="term" value="C:cell outer membrane"/>
    <property type="evidence" value="ECO:0007669"/>
    <property type="project" value="UniProtKB-SubCell"/>
</dbReference>
<dbReference type="RefSeq" id="WP_394337686.1">
    <property type="nucleotide sequence ID" value="NZ_QXDA01000001.1"/>
</dbReference>
<dbReference type="Proteomes" id="UP000265836">
    <property type="component" value="Unassembled WGS sequence"/>
</dbReference>
<evidence type="ECO:0000313" key="10">
    <source>
        <dbReference type="Proteomes" id="UP000265836"/>
    </source>
</evidence>
<dbReference type="EMBL" id="QXDA01000001">
    <property type="protein sequence ID" value="RIA35932.1"/>
    <property type="molecule type" value="Genomic_DNA"/>
</dbReference>
<dbReference type="Pfam" id="PF02321">
    <property type="entry name" value="OEP"/>
    <property type="match status" value="1"/>
</dbReference>
<evidence type="ECO:0000256" key="2">
    <source>
        <dbReference type="ARBA" id="ARBA00007613"/>
    </source>
</evidence>
<dbReference type="InterPro" id="IPR003423">
    <property type="entry name" value="OMP_efflux"/>
</dbReference>
<evidence type="ECO:0000313" key="9">
    <source>
        <dbReference type="EMBL" id="RIA35932.1"/>
    </source>
</evidence>
<feature type="signal peptide" evidence="8">
    <location>
        <begin position="1"/>
        <end position="33"/>
    </location>
</feature>
<dbReference type="Gene3D" id="1.20.1600.10">
    <property type="entry name" value="Outer membrane efflux proteins (OEP)"/>
    <property type="match status" value="1"/>
</dbReference>